<dbReference type="SUPFAM" id="SSF118251">
    <property type="entry name" value="Variant surface glycoprotein MITAT 1.2, VSG 221, C-terminal domain"/>
    <property type="match status" value="1"/>
</dbReference>
<proteinExistence type="predicted"/>
<dbReference type="VEuPathDB" id="TriTrypDB:Tb427_000071800"/>
<name>A0A1J0R7U9_9TRYP</name>
<keyword evidence="8" id="KW-0732">Signal</keyword>
<evidence type="ECO:0000259" key="9">
    <source>
        <dbReference type="Pfam" id="PF10659"/>
    </source>
</evidence>
<dbReference type="GO" id="GO:0098552">
    <property type="term" value="C:side of membrane"/>
    <property type="evidence" value="ECO:0007669"/>
    <property type="project" value="UniProtKB-KW"/>
</dbReference>
<evidence type="ECO:0000256" key="3">
    <source>
        <dbReference type="ARBA" id="ARBA00022475"/>
    </source>
</evidence>
<evidence type="ECO:0000256" key="1">
    <source>
        <dbReference type="ARBA" id="ARBA00002523"/>
    </source>
</evidence>
<evidence type="ECO:0000256" key="8">
    <source>
        <dbReference type="SAM" id="SignalP"/>
    </source>
</evidence>
<dbReference type="Pfam" id="PF10659">
    <property type="entry name" value="Trypan_glycop_C"/>
    <property type="match status" value="2"/>
</dbReference>
<keyword evidence="3" id="KW-1003">Cell membrane</keyword>
<dbReference type="InterPro" id="IPR019609">
    <property type="entry name" value="Variant_surf_glycoprt_trypan_C"/>
</dbReference>
<sequence>MLITAVRLLIPLTLTAAQTRVNGDELSDANINGKISTPCDSAQLLQRTASIHGNELDKLANYAARNNQVKLMWQLGAATGGADSKLAYALLAALAEIKQAKAVHALVHNLGHFLKFKREIDIKTGILAHHAAGQATAADVVKTNAQSDFTNGASGAAGKAGVLTDLTLNTGNVCKENGAGKITTQGHTLSTALTKALYLTTDDDLKTLKYSTALKLACAGTTEQNWKASGADIGCTDSGNTPKLVLKLTPSELFQKTKQAVKQNIGKSETETQNCQGDYPDDAVYWPTNQQIANANCQYNKNKQKPPAELASTTLASLKTDNDFTKLVRQTLNVKEPSATAEVDAINKIYGTDEDAFKKTYITDIGDRRAKLWESDGLKDKKYSELSSTKHLEEAYAQAVAQNIHNEAEKAKTLISKAKEEECKNKVKADCNGKCKWEGTDDKGVCKSKSGEEHATQAGEGAAGGAAATGCDKHFTDENGCKKMNEGKEKPVCAWKKGGENDKDKDEFRCRSSSFLLNKKFALSVVSAAFVALLF</sequence>
<protein>
    <submittedName>
        <fullName evidence="10">Variant surface glycoprotein 1125.1694</fullName>
    </submittedName>
</protein>
<keyword evidence="4" id="KW-0336">GPI-anchor</keyword>
<dbReference type="AlphaFoldDB" id="A0A1J0R7U9"/>
<evidence type="ECO:0000256" key="5">
    <source>
        <dbReference type="ARBA" id="ARBA00023136"/>
    </source>
</evidence>
<evidence type="ECO:0000313" key="10">
    <source>
        <dbReference type="EMBL" id="APD73848.1"/>
    </source>
</evidence>
<comment type="subcellular location">
    <subcellularLocation>
        <location evidence="2">Cell membrane</location>
        <topology evidence="2">Lipid-anchor</topology>
        <topology evidence="2">GPI-anchor</topology>
    </subcellularLocation>
</comment>
<comment type="function">
    <text evidence="1">VSG forms a coat on the surface of the parasite. The trypanosome evades the immune response of the host by expressing a series of antigenically distinct VSGs from an estimated 1000 VSG genes.</text>
</comment>
<evidence type="ECO:0000256" key="4">
    <source>
        <dbReference type="ARBA" id="ARBA00022622"/>
    </source>
</evidence>
<evidence type="ECO:0000256" key="6">
    <source>
        <dbReference type="ARBA" id="ARBA00023180"/>
    </source>
</evidence>
<keyword evidence="7" id="KW-0449">Lipoprotein</keyword>
<feature type="signal peptide" evidence="8">
    <location>
        <begin position="1"/>
        <end position="17"/>
    </location>
</feature>
<accession>A0A1J0R7U9</accession>
<dbReference type="EMBL" id="KX699892">
    <property type="protein sequence ID" value="APD73848.1"/>
    <property type="molecule type" value="Genomic_DNA"/>
</dbReference>
<keyword evidence="6" id="KW-0325">Glycoprotein</keyword>
<dbReference type="InterPro" id="IPR027446">
    <property type="entry name" value="VSG_C_dom_sf"/>
</dbReference>
<feature type="chain" id="PRO_5012498169" evidence="8">
    <location>
        <begin position="18"/>
        <end position="535"/>
    </location>
</feature>
<dbReference type="GO" id="GO:0005886">
    <property type="term" value="C:plasma membrane"/>
    <property type="evidence" value="ECO:0007669"/>
    <property type="project" value="UniProtKB-SubCell"/>
</dbReference>
<evidence type="ECO:0000256" key="7">
    <source>
        <dbReference type="ARBA" id="ARBA00023288"/>
    </source>
</evidence>
<feature type="domain" description="Trypanosome variant surface glycoprotein C-terminal" evidence="9">
    <location>
        <begin position="423"/>
        <end position="534"/>
    </location>
</feature>
<keyword evidence="5" id="KW-0472">Membrane</keyword>
<reference evidence="10" key="1">
    <citation type="submission" date="2016-08" db="EMBL/GenBank/DDBJ databases">
        <title>VSG repertoire of Trypanosoma brucei EATRO 1125.</title>
        <authorList>
            <person name="Cross G.A."/>
        </authorList>
    </citation>
    <scope>NUCLEOTIDE SEQUENCE</scope>
    <source>
        <strain evidence="10">EATRO 1125</strain>
    </source>
</reference>
<organism evidence="10">
    <name type="scientific">Trypanosoma brucei</name>
    <dbReference type="NCBI Taxonomy" id="5691"/>
    <lineage>
        <taxon>Eukaryota</taxon>
        <taxon>Discoba</taxon>
        <taxon>Euglenozoa</taxon>
        <taxon>Kinetoplastea</taxon>
        <taxon>Metakinetoplastina</taxon>
        <taxon>Trypanosomatida</taxon>
        <taxon>Trypanosomatidae</taxon>
        <taxon>Trypanosoma</taxon>
    </lineage>
</organism>
<evidence type="ECO:0000256" key="2">
    <source>
        <dbReference type="ARBA" id="ARBA00004609"/>
    </source>
</evidence>
<feature type="domain" description="Trypanosome variant surface glycoprotein C-terminal" evidence="9">
    <location>
        <begin position="256"/>
        <end position="315"/>
    </location>
</feature>